<keyword evidence="1" id="KW-1133">Transmembrane helix</keyword>
<name>A0A383DCK4_9ZZZZ</name>
<gene>
    <name evidence="2" type="ORF">METZ01_LOCUS495076</name>
</gene>
<proteinExistence type="predicted"/>
<dbReference type="Pfam" id="PF03741">
    <property type="entry name" value="TerC"/>
    <property type="match status" value="1"/>
</dbReference>
<dbReference type="EMBL" id="UINC01216188">
    <property type="protein sequence ID" value="SVE42222.1"/>
    <property type="molecule type" value="Genomic_DNA"/>
</dbReference>
<evidence type="ECO:0000256" key="1">
    <source>
        <dbReference type="SAM" id="Phobius"/>
    </source>
</evidence>
<feature type="non-terminal residue" evidence="2">
    <location>
        <position position="236"/>
    </location>
</feature>
<dbReference type="InterPro" id="IPR005496">
    <property type="entry name" value="Integral_membrane_TerC"/>
</dbReference>
<evidence type="ECO:0008006" key="3">
    <source>
        <dbReference type="Google" id="ProtNLM"/>
    </source>
</evidence>
<feature type="non-terminal residue" evidence="2">
    <location>
        <position position="1"/>
    </location>
</feature>
<feature type="transmembrane region" description="Helical" evidence="1">
    <location>
        <begin position="170"/>
        <end position="191"/>
    </location>
</feature>
<organism evidence="2">
    <name type="scientific">marine metagenome</name>
    <dbReference type="NCBI Taxonomy" id="408172"/>
    <lineage>
        <taxon>unclassified sequences</taxon>
        <taxon>metagenomes</taxon>
        <taxon>ecological metagenomes</taxon>
    </lineage>
</organism>
<keyword evidence="1" id="KW-0812">Transmembrane</keyword>
<protein>
    <recommendedName>
        <fullName evidence="3">Tellurium resistance protein TerC</fullName>
    </recommendedName>
</protein>
<feature type="transmembrane region" description="Helical" evidence="1">
    <location>
        <begin position="211"/>
        <end position="228"/>
    </location>
</feature>
<dbReference type="AlphaFoldDB" id="A0A383DCK4"/>
<feature type="transmembrane region" description="Helical" evidence="1">
    <location>
        <begin position="96"/>
        <end position="118"/>
    </location>
</feature>
<sequence length="236" mass="26530">APKENQAYVRKLGIGIAVLARIILLFLLTSIISLFTSPFLVMPWKGWIEGQLNLESIIVLFGGIFILYTAVKEIFHMIGSDHLDSDHTDRKFKSPARVIFTIVMMNLVFSFDSILSAMALAQEPVLDSAGNPTGETQYIMWIMATAIILSGLLMILLADKVSDFLQKNRLYEILGLFILFIVGIMLISEGAHKAHLKFFGNEIQPMTKTTFYFVIAILVLIDIVQSKYQKKLLAQK</sequence>
<accession>A0A383DCK4</accession>
<evidence type="ECO:0000313" key="2">
    <source>
        <dbReference type="EMBL" id="SVE42222.1"/>
    </source>
</evidence>
<dbReference type="GO" id="GO:0016020">
    <property type="term" value="C:membrane"/>
    <property type="evidence" value="ECO:0007669"/>
    <property type="project" value="InterPro"/>
</dbReference>
<feature type="transmembrane region" description="Helical" evidence="1">
    <location>
        <begin position="138"/>
        <end position="158"/>
    </location>
</feature>
<keyword evidence="1" id="KW-0472">Membrane</keyword>
<feature type="transmembrane region" description="Helical" evidence="1">
    <location>
        <begin position="56"/>
        <end position="75"/>
    </location>
</feature>
<feature type="transmembrane region" description="Helical" evidence="1">
    <location>
        <begin position="12"/>
        <end position="36"/>
    </location>
</feature>
<reference evidence="2" key="1">
    <citation type="submission" date="2018-05" db="EMBL/GenBank/DDBJ databases">
        <authorList>
            <person name="Lanie J.A."/>
            <person name="Ng W.-L."/>
            <person name="Kazmierczak K.M."/>
            <person name="Andrzejewski T.M."/>
            <person name="Davidsen T.M."/>
            <person name="Wayne K.J."/>
            <person name="Tettelin H."/>
            <person name="Glass J.I."/>
            <person name="Rusch D."/>
            <person name="Podicherti R."/>
            <person name="Tsui H.-C.T."/>
            <person name="Winkler M.E."/>
        </authorList>
    </citation>
    <scope>NUCLEOTIDE SEQUENCE</scope>
</reference>